<dbReference type="AlphaFoldDB" id="A0A6A0AP01"/>
<evidence type="ECO:0000256" key="3">
    <source>
        <dbReference type="ARBA" id="ARBA00022679"/>
    </source>
</evidence>
<keyword evidence="2" id="KW-0723">Serine/threonine-protein kinase</keyword>
<evidence type="ECO:0000256" key="8">
    <source>
        <dbReference type="ARBA" id="ARBA00048679"/>
    </source>
</evidence>
<dbReference type="InterPro" id="IPR051334">
    <property type="entry name" value="SRPK"/>
</dbReference>
<feature type="non-terminal residue" evidence="10">
    <location>
        <position position="62"/>
    </location>
</feature>
<feature type="non-terminal residue" evidence="10">
    <location>
        <position position="1"/>
    </location>
</feature>
<dbReference type="GO" id="GO:0004674">
    <property type="term" value="F:protein serine/threonine kinase activity"/>
    <property type="evidence" value="ECO:0007669"/>
    <property type="project" value="UniProtKB-KW"/>
</dbReference>
<comment type="catalytic activity">
    <reaction evidence="8">
        <text>L-seryl-[protein] + ATP = O-phospho-L-seryl-[protein] + ADP + H(+)</text>
        <dbReference type="Rhea" id="RHEA:17989"/>
        <dbReference type="Rhea" id="RHEA-COMP:9863"/>
        <dbReference type="Rhea" id="RHEA-COMP:11604"/>
        <dbReference type="ChEBI" id="CHEBI:15378"/>
        <dbReference type="ChEBI" id="CHEBI:29999"/>
        <dbReference type="ChEBI" id="CHEBI:30616"/>
        <dbReference type="ChEBI" id="CHEBI:83421"/>
        <dbReference type="ChEBI" id="CHEBI:456216"/>
        <dbReference type="EC" id="2.7.11.1"/>
    </reaction>
</comment>
<proteinExistence type="predicted"/>
<keyword evidence="6" id="KW-0067">ATP-binding</keyword>
<dbReference type="PROSITE" id="PS50011">
    <property type="entry name" value="PROTEIN_KINASE_DOM"/>
    <property type="match status" value="1"/>
</dbReference>
<organism evidence="10 11">
    <name type="scientific">Haematococcus lacustris</name>
    <name type="common">Green alga</name>
    <name type="synonym">Haematococcus pluvialis</name>
    <dbReference type="NCBI Taxonomy" id="44745"/>
    <lineage>
        <taxon>Eukaryota</taxon>
        <taxon>Viridiplantae</taxon>
        <taxon>Chlorophyta</taxon>
        <taxon>core chlorophytes</taxon>
        <taxon>Chlorophyceae</taxon>
        <taxon>CS clade</taxon>
        <taxon>Chlamydomonadales</taxon>
        <taxon>Haematococcaceae</taxon>
        <taxon>Haematococcus</taxon>
    </lineage>
</organism>
<protein>
    <recommendedName>
        <fullName evidence="1">non-specific serine/threonine protein kinase</fullName>
        <ecNumber evidence="1">2.7.11.1</ecNumber>
    </recommendedName>
</protein>
<evidence type="ECO:0000256" key="7">
    <source>
        <dbReference type="ARBA" id="ARBA00047899"/>
    </source>
</evidence>
<dbReference type="Gene3D" id="1.10.510.10">
    <property type="entry name" value="Transferase(Phosphotransferase) domain 1"/>
    <property type="match status" value="1"/>
</dbReference>
<dbReference type="EMBL" id="BLLF01008525">
    <property type="protein sequence ID" value="GFH33417.1"/>
    <property type="molecule type" value="Genomic_DNA"/>
</dbReference>
<dbReference type="InterPro" id="IPR008271">
    <property type="entry name" value="Ser/Thr_kinase_AS"/>
</dbReference>
<dbReference type="PROSITE" id="PS00108">
    <property type="entry name" value="PROTEIN_KINASE_ST"/>
    <property type="match status" value="1"/>
</dbReference>
<accession>A0A6A0AP01</accession>
<evidence type="ECO:0000313" key="10">
    <source>
        <dbReference type="EMBL" id="GFH33417.1"/>
    </source>
</evidence>
<evidence type="ECO:0000259" key="9">
    <source>
        <dbReference type="PROSITE" id="PS50011"/>
    </source>
</evidence>
<keyword evidence="3" id="KW-0808">Transferase</keyword>
<feature type="domain" description="Protein kinase" evidence="9">
    <location>
        <begin position="1"/>
        <end position="62"/>
    </location>
</feature>
<evidence type="ECO:0000313" key="11">
    <source>
        <dbReference type="Proteomes" id="UP000485058"/>
    </source>
</evidence>
<name>A0A6A0AP01_HAELA</name>
<keyword evidence="5 10" id="KW-0418">Kinase</keyword>
<dbReference type="Proteomes" id="UP000485058">
    <property type="component" value="Unassembled WGS sequence"/>
</dbReference>
<dbReference type="GO" id="GO:0000245">
    <property type="term" value="P:spliceosomal complex assembly"/>
    <property type="evidence" value="ECO:0007669"/>
    <property type="project" value="TreeGrafter"/>
</dbReference>
<dbReference type="EC" id="2.7.11.1" evidence="1"/>
<dbReference type="GO" id="GO:0005524">
    <property type="term" value="F:ATP binding"/>
    <property type="evidence" value="ECO:0007669"/>
    <property type="project" value="UniProtKB-KW"/>
</dbReference>
<reference evidence="10 11" key="1">
    <citation type="submission" date="2020-02" db="EMBL/GenBank/DDBJ databases">
        <title>Draft genome sequence of Haematococcus lacustris strain NIES-144.</title>
        <authorList>
            <person name="Morimoto D."/>
            <person name="Nakagawa S."/>
            <person name="Yoshida T."/>
            <person name="Sawayama S."/>
        </authorList>
    </citation>
    <scope>NUCLEOTIDE SEQUENCE [LARGE SCALE GENOMIC DNA]</scope>
    <source>
        <strain evidence="10 11">NIES-144</strain>
    </source>
</reference>
<comment type="catalytic activity">
    <reaction evidence="7">
        <text>L-threonyl-[protein] + ATP = O-phospho-L-threonyl-[protein] + ADP + H(+)</text>
        <dbReference type="Rhea" id="RHEA:46608"/>
        <dbReference type="Rhea" id="RHEA-COMP:11060"/>
        <dbReference type="Rhea" id="RHEA-COMP:11605"/>
        <dbReference type="ChEBI" id="CHEBI:15378"/>
        <dbReference type="ChEBI" id="CHEBI:30013"/>
        <dbReference type="ChEBI" id="CHEBI:30616"/>
        <dbReference type="ChEBI" id="CHEBI:61977"/>
        <dbReference type="ChEBI" id="CHEBI:456216"/>
        <dbReference type="EC" id="2.7.11.1"/>
    </reaction>
</comment>
<evidence type="ECO:0000256" key="4">
    <source>
        <dbReference type="ARBA" id="ARBA00022741"/>
    </source>
</evidence>
<keyword evidence="11" id="KW-1185">Reference proteome</keyword>
<dbReference type="GO" id="GO:0050684">
    <property type="term" value="P:regulation of mRNA processing"/>
    <property type="evidence" value="ECO:0007669"/>
    <property type="project" value="TreeGrafter"/>
</dbReference>
<dbReference type="PANTHER" id="PTHR47634:SF9">
    <property type="entry name" value="PROTEIN KINASE DOMAIN-CONTAINING PROTEIN-RELATED"/>
    <property type="match status" value="1"/>
</dbReference>
<dbReference type="PANTHER" id="PTHR47634">
    <property type="entry name" value="PROTEIN KINASE DOMAIN-CONTAINING PROTEIN-RELATED"/>
    <property type="match status" value="1"/>
</dbReference>
<evidence type="ECO:0000256" key="6">
    <source>
        <dbReference type="ARBA" id="ARBA00022840"/>
    </source>
</evidence>
<dbReference type="SUPFAM" id="SSF56112">
    <property type="entry name" value="Protein kinase-like (PK-like)"/>
    <property type="match status" value="1"/>
</dbReference>
<evidence type="ECO:0000256" key="2">
    <source>
        <dbReference type="ARBA" id="ARBA00022527"/>
    </source>
</evidence>
<dbReference type="InterPro" id="IPR000719">
    <property type="entry name" value="Prot_kinase_dom"/>
</dbReference>
<evidence type="ECO:0000256" key="5">
    <source>
        <dbReference type="ARBA" id="ARBA00022777"/>
    </source>
</evidence>
<evidence type="ECO:0000256" key="1">
    <source>
        <dbReference type="ARBA" id="ARBA00012513"/>
    </source>
</evidence>
<comment type="caution">
    <text evidence="10">The sequence shown here is derived from an EMBL/GenBank/DDBJ whole genome shotgun (WGS) entry which is preliminary data.</text>
</comment>
<keyword evidence="4" id="KW-0547">Nucleotide-binding</keyword>
<dbReference type="Pfam" id="PF00069">
    <property type="entry name" value="Pkinase"/>
    <property type="match status" value="1"/>
</dbReference>
<dbReference type="InterPro" id="IPR011009">
    <property type="entry name" value="Kinase-like_dom_sf"/>
</dbReference>
<sequence>VLGDNLLALIKMFDYRGVPIPIVRNLARQMLVGLDYLHRELQIIHTDFKPENVMLVRPLRQR</sequence>
<gene>
    <name evidence="10" type="ORF">HaLaN_32787</name>
</gene>